<protein>
    <submittedName>
        <fullName evidence="1">Membrane protein</fullName>
    </submittedName>
</protein>
<keyword evidence="2" id="KW-1185">Reference proteome</keyword>
<evidence type="ECO:0000313" key="1">
    <source>
        <dbReference type="EMBL" id="GAS97112.1"/>
    </source>
</evidence>
<proteinExistence type="predicted"/>
<evidence type="ECO:0000313" key="2">
    <source>
        <dbReference type="Proteomes" id="UP000069443"/>
    </source>
</evidence>
<gene>
    <name evidence="1" type="ORF">RMCC_4078</name>
</gene>
<accession>A0A117IAZ0</accession>
<name>A0A117IAZ0_MYCCR</name>
<comment type="caution">
    <text evidence="1">The sequence shown here is derived from an EMBL/GenBank/DDBJ whole genome shotgun (WGS) entry which is preliminary data.</text>
</comment>
<dbReference type="EMBL" id="BCSY01000069">
    <property type="protein sequence ID" value="GAS97112.1"/>
    <property type="molecule type" value="Genomic_DNA"/>
</dbReference>
<dbReference type="Proteomes" id="UP000069443">
    <property type="component" value="Unassembled WGS sequence"/>
</dbReference>
<dbReference type="AlphaFoldDB" id="A0A117IAZ0"/>
<sequence length="135" mass="14190">MPADQIAVQSFCPEFAKGFHVLETVTIHGTFTLNDPEPSAYSQAIEVDGSSCAGSGGYGDVDAGTPVMVKNGKGEILTTSYLEQGRGGRYMCTFGITFDITEGEDRYVVSVGRRGELSYSFADLKAGGVAMVLGG</sequence>
<reference evidence="2" key="1">
    <citation type="journal article" date="2016" name="Genome Announc.">
        <title>Draft Genome Sequences of Five Rapidly Growing Mycobacterium Species, M. thermoresistibile, M. fortuitum subsp. acetamidolyticum, M. canariasense, M. brisbanense, and M. novocastrense.</title>
        <authorList>
            <person name="Katahira K."/>
            <person name="Ogura Y."/>
            <person name="Gotoh Y."/>
            <person name="Hayashi T."/>
        </authorList>
    </citation>
    <scope>NUCLEOTIDE SEQUENCE [LARGE SCALE GENOMIC DNA]</scope>
    <source>
        <strain evidence="2">JCM15298</strain>
    </source>
</reference>
<organism evidence="1 2">
    <name type="scientific">Mycolicibacterium canariasense</name>
    <name type="common">Mycobacterium canariasense</name>
    <dbReference type="NCBI Taxonomy" id="228230"/>
    <lineage>
        <taxon>Bacteria</taxon>
        <taxon>Bacillati</taxon>
        <taxon>Actinomycetota</taxon>
        <taxon>Actinomycetes</taxon>
        <taxon>Mycobacteriales</taxon>
        <taxon>Mycobacteriaceae</taxon>
        <taxon>Mycolicibacterium</taxon>
    </lineage>
</organism>
<reference evidence="2" key="2">
    <citation type="submission" date="2016-02" db="EMBL/GenBank/DDBJ databases">
        <title>Draft genome sequence of five rapidly growing Mycobacterium species.</title>
        <authorList>
            <person name="Katahira K."/>
            <person name="Gotou Y."/>
            <person name="Iida K."/>
            <person name="Ogura Y."/>
            <person name="Hayashi T."/>
        </authorList>
    </citation>
    <scope>NUCLEOTIDE SEQUENCE [LARGE SCALE GENOMIC DNA]</scope>
    <source>
        <strain evidence="2">JCM15298</strain>
    </source>
</reference>